<dbReference type="Pfam" id="PF13579">
    <property type="entry name" value="Glyco_trans_4_4"/>
    <property type="match status" value="1"/>
</dbReference>
<dbReference type="RefSeq" id="WP_319156454.1">
    <property type="nucleotide sequence ID" value="NZ_CP138359.1"/>
</dbReference>
<name>A0AAF1C236_9MICO</name>
<dbReference type="InterPro" id="IPR050194">
    <property type="entry name" value="Glycosyltransferase_grp1"/>
</dbReference>
<evidence type="ECO:0000256" key="2">
    <source>
        <dbReference type="ARBA" id="ARBA00022676"/>
    </source>
</evidence>
<organism evidence="6 7">
    <name type="scientific">Sanguibacter biliveldensis</name>
    <dbReference type="NCBI Taxonomy" id="3030830"/>
    <lineage>
        <taxon>Bacteria</taxon>
        <taxon>Bacillati</taxon>
        <taxon>Actinomycetota</taxon>
        <taxon>Actinomycetes</taxon>
        <taxon>Micrococcales</taxon>
        <taxon>Sanguibacteraceae</taxon>
        <taxon>Sanguibacter</taxon>
    </lineage>
</organism>
<keyword evidence="7" id="KW-1185">Reference proteome</keyword>
<evidence type="ECO:0000259" key="5">
    <source>
        <dbReference type="Pfam" id="PF13579"/>
    </source>
</evidence>
<dbReference type="KEGG" id="sbil:SANBI_003023"/>
<feature type="region of interest" description="Disordered" evidence="4">
    <location>
        <begin position="44"/>
        <end position="69"/>
    </location>
</feature>
<dbReference type="AlphaFoldDB" id="A0AAF1C236"/>
<evidence type="ECO:0000256" key="3">
    <source>
        <dbReference type="ARBA" id="ARBA00022679"/>
    </source>
</evidence>
<reference evidence="7" key="1">
    <citation type="submission" date="2023-11" db="EMBL/GenBank/DDBJ databases">
        <authorList>
            <person name="Helweg L.P."/>
            <person name="Kiel A."/>
            <person name="Hitz F."/>
            <person name="Ruckert-Reed C."/>
            <person name="Busche T."/>
            <person name="Kaltschmidt B."/>
            <person name="Kaltschmidt C."/>
        </authorList>
    </citation>
    <scope>NUCLEOTIDE SEQUENCE [LARGE SCALE GENOMIC DNA]</scope>
    <source>
        <strain evidence="7">4.1</strain>
    </source>
</reference>
<evidence type="ECO:0000313" key="7">
    <source>
        <dbReference type="Proteomes" id="UP001304340"/>
    </source>
</evidence>
<feature type="domain" description="Glycosyltransferase subfamily 4-like N-terminal" evidence="5">
    <location>
        <begin position="17"/>
        <end position="213"/>
    </location>
</feature>
<dbReference type="PANTHER" id="PTHR45947">
    <property type="entry name" value="SULFOQUINOVOSYL TRANSFERASE SQD2"/>
    <property type="match status" value="1"/>
</dbReference>
<dbReference type="Pfam" id="PF13692">
    <property type="entry name" value="Glyco_trans_1_4"/>
    <property type="match status" value="1"/>
</dbReference>
<keyword evidence="3" id="KW-0808">Transferase</keyword>
<accession>A0AAF1C236</accession>
<evidence type="ECO:0000313" key="6">
    <source>
        <dbReference type="EMBL" id="WPF81710.1"/>
    </source>
</evidence>
<dbReference type="CDD" id="cd03794">
    <property type="entry name" value="GT4_WbuB-like"/>
    <property type="match status" value="1"/>
</dbReference>
<dbReference type="EMBL" id="CP138359">
    <property type="protein sequence ID" value="WPF81710.1"/>
    <property type="molecule type" value="Genomic_DNA"/>
</dbReference>
<sequence length="411" mass="44389">MRILLVSHHYAPENNAPQRRWSALVPRLRDLGNEVVVFAPPPHYPTGTLDDPRGEHAVGSTSRGQHGETVHRVRFREHGPGLRSRSADQGVAALDTVWRALVRLRHRADRPDVVVSTAPGLPSLFAGWVLALVWRVPHVVEMRDAWPDLIHASGVLHDGRRTVSLKRRVATRAADRAVTWVQRRAAAVVTTTDAFAEVLRSRGMRRVEVVRNGAPVDAVPALERPRDEGGLHVLYVGTVGRSQGLETAVEAAAAARALGIDVRLRIVGGGALHSELQALASTLGAPVEFVGRVLAGKVPEHYVWADTVLVSLRDWPPFAWTVPSKLYEALAVGRHISAAVTGEAAHLVSGTGAGTVVPPGDVEALVTLWGELADDRTLLSTPSTGREWARANAGFAELAASYDALLREVVR</sequence>
<gene>
    <name evidence="6" type="ORF">SANBI_003023</name>
</gene>
<protein>
    <recommendedName>
        <fullName evidence="1">D-inositol 3-phosphate glycosyltransferase</fullName>
    </recommendedName>
</protein>
<dbReference type="Gene3D" id="3.40.50.2000">
    <property type="entry name" value="Glycogen Phosphorylase B"/>
    <property type="match status" value="2"/>
</dbReference>
<dbReference type="InterPro" id="IPR028098">
    <property type="entry name" value="Glyco_trans_4-like_N"/>
</dbReference>
<evidence type="ECO:0000256" key="1">
    <source>
        <dbReference type="ARBA" id="ARBA00021292"/>
    </source>
</evidence>
<dbReference type="Proteomes" id="UP001304340">
    <property type="component" value="Chromosome"/>
</dbReference>
<keyword evidence="2" id="KW-0328">Glycosyltransferase</keyword>
<evidence type="ECO:0000256" key="4">
    <source>
        <dbReference type="SAM" id="MobiDB-lite"/>
    </source>
</evidence>
<dbReference type="GO" id="GO:1901137">
    <property type="term" value="P:carbohydrate derivative biosynthetic process"/>
    <property type="evidence" value="ECO:0007669"/>
    <property type="project" value="UniProtKB-ARBA"/>
</dbReference>
<dbReference type="GO" id="GO:0016758">
    <property type="term" value="F:hexosyltransferase activity"/>
    <property type="evidence" value="ECO:0007669"/>
    <property type="project" value="TreeGrafter"/>
</dbReference>
<dbReference type="SUPFAM" id="SSF53756">
    <property type="entry name" value="UDP-Glycosyltransferase/glycogen phosphorylase"/>
    <property type="match status" value="1"/>
</dbReference>
<dbReference type="PANTHER" id="PTHR45947:SF3">
    <property type="entry name" value="SULFOQUINOVOSYL TRANSFERASE SQD2"/>
    <property type="match status" value="1"/>
</dbReference>
<proteinExistence type="predicted"/>